<evidence type="ECO:0000256" key="2">
    <source>
        <dbReference type="SAM" id="Phobius"/>
    </source>
</evidence>
<gene>
    <name evidence="3" type="ORF">PRK78_003616</name>
</gene>
<dbReference type="EMBL" id="CP120628">
    <property type="protein sequence ID" value="WEW58149.1"/>
    <property type="molecule type" value="Genomic_DNA"/>
</dbReference>
<reference evidence="3" key="1">
    <citation type="submission" date="2023-03" db="EMBL/GenBank/DDBJ databases">
        <title>Emydomyces testavorans Genome Sequence.</title>
        <authorList>
            <person name="Hoyer L."/>
        </authorList>
    </citation>
    <scope>NUCLEOTIDE SEQUENCE</scope>
    <source>
        <strain evidence="3">16-2883</strain>
    </source>
</reference>
<accession>A0AAF0DGC5</accession>
<feature type="compositionally biased region" description="Low complexity" evidence="1">
    <location>
        <begin position="89"/>
        <end position="100"/>
    </location>
</feature>
<feature type="transmembrane region" description="Helical" evidence="2">
    <location>
        <begin position="168"/>
        <end position="192"/>
    </location>
</feature>
<feature type="compositionally biased region" description="Polar residues" evidence="1">
    <location>
        <begin position="1"/>
        <end position="10"/>
    </location>
</feature>
<feature type="region of interest" description="Disordered" evidence="1">
    <location>
        <begin position="88"/>
        <end position="156"/>
    </location>
</feature>
<dbReference type="AlphaFoldDB" id="A0AAF0DGC5"/>
<feature type="compositionally biased region" description="Basic and acidic residues" evidence="1">
    <location>
        <begin position="106"/>
        <end position="118"/>
    </location>
</feature>
<proteinExistence type="predicted"/>
<keyword evidence="2" id="KW-0812">Transmembrane</keyword>
<sequence>MESTQESTLQPPLPQPDSVFSPGRTATRSRRPYQRIPSSENPPDSPQQTSVSAQTPNNETEESSAYGLGLSHLGQAFRDFIDDAFTPRSTSQASISSHASEQTLDSPDHQDDGSHRNTTESQPLCSHRASSTTLVQNTPMLSSREDLDRGNSGDIRCPSRKNVVQRRVSWLSIVVLFLAFYSTAFSGIYLVVACAKPRFGKRIGIQGGITPSTASLLSALFAKTIELSFVTVFVAFLGQVLSRRALAKKSPGISIADMSMRSWIMQPGTLLTHWQTVRYSATNVLGMVALTTAWMAMLYTTAAETLVSPKLRFGPIEGTRLYGQVASKFANPYYLANKCLTPITAEMDSLYAGSTCMDLSHVGQAYHNYEQYIARWGRASRSDNSTSRSLSHRIPPMGTWYDNTTVTGSWIDLQNMTELSKKHGRMVNIVTAAMPHAGVFAASRDPRNSLGQPSDFGGLGEFYISASVSSPAVQVICAGMTEDELNPLIYTKWPNSRKFNASDWLGSQPKDIPTSPDRLNKTVVDELFGFGKKGDQRAPIFPKLPVKYNTIINATGNYPLHSLYLLGASAPSATGAPYVLCALRGGMASQCSTRYHAAASGGQLDAHCEDPQDKLAYRQTAPDSVPFKIDPDWKNVASAWALSLSLGAGIIDANASNSRLLMQLTGGFNNNTKEYTLNPKLPSLAEALAVMAGSTLLMSAEGATFAQTWPHGESPIIEGGKTVYEGFPATIRVSEYASGGTQAWQGIFYVVLVHVFLTSLICLGYMYFDIRGAQVTDFTEPQNIFALALNSPSSIRLHGACGAGPEGRQLGERWRIGMDERDEHYYITSKADLEESMRNRAGDHSDDNVEESPQKSSLSPAVSEYRKLQKSRHSLSVLS</sequence>
<feature type="region of interest" description="Disordered" evidence="1">
    <location>
        <begin position="1"/>
        <end position="64"/>
    </location>
</feature>
<keyword evidence="4" id="KW-1185">Reference proteome</keyword>
<keyword evidence="2" id="KW-0472">Membrane</keyword>
<dbReference type="Proteomes" id="UP001219355">
    <property type="component" value="Chromosome 2"/>
</dbReference>
<keyword evidence="2" id="KW-1133">Transmembrane helix</keyword>
<evidence type="ECO:0000256" key="1">
    <source>
        <dbReference type="SAM" id="MobiDB-lite"/>
    </source>
</evidence>
<protein>
    <submittedName>
        <fullName evidence="3">Uncharacterized protein</fullName>
    </submittedName>
</protein>
<evidence type="ECO:0000313" key="4">
    <source>
        <dbReference type="Proteomes" id="UP001219355"/>
    </source>
</evidence>
<feature type="region of interest" description="Disordered" evidence="1">
    <location>
        <begin position="837"/>
        <end position="879"/>
    </location>
</feature>
<feature type="compositionally biased region" description="Polar residues" evidence="1">
    <location>
        <begin position="36"/>
        <end position="58"/>
    </location>
</feature>
<feature type="compositionally biased region" description="Basic and acidic residues" evidence="1">
    <location>
        <begin position="837"/>
        <end position="847"/>
    </location>
</feature>
<feature type="transmembrane region" description="Helical" evidence="2">
    <location>
        <begin position="747"/>
        <end position="768"/>
    </location>
</feature>
<evidence type="ECO:0000313" key="3">
    <source>
        <dbReference type="EMBL" id="WEW58149.1"/>
    </source>
</evidence>
<feature type="transmembrane region" description="Helical" evidence="2">
    <location>
        <begin position="284"/>
        <end position="302"/>
    </location>
</feature>
<name>A0AAF0DGC5_9EURO</name>
<organism evidence="3 4">
    <name type="scientific">Emydomyces testavorans</name>
    <dbReference type="NCBI Taxonomy" id="2070801"/>
    <lineage>
        <taxon>Eukaryota</taxon>
        <taxon>Fungi</taxon>
        <taxon>Dikarya</taxon>
        <taxon>Ascomycota</taxon>
        <taxon>Pezizomycotina</taxon>
        <taxon>Eurotiomycetes</taxon>
        <taxon>Eurotiomycetidae</taxon>
        <taxon>Onygenales</taxon>
        <taxon>Nannizziopsiaceae</taxon>
        <taxon>Emydomyces</taxon>
    </lineage>
</organism>
<feature type="transmembrane region" description="Helical" evidence="2">
    <location>
        <begin position="220"/>
        <end position="241"/>
    </location>
</feature>
<feature type="compositionally biased region" description="Polar residues" evidence="1">
    <location>
        <begin position="119"/>
        <end position="141"/>
    </location>
</feature>